<evidence type="ECO:0000256" key="4">
    <source>
        <dbReference type="ARBA" id="ARBA00022475"/>
    </source>
</evidence>
<keyword evidence="6" id="KW-0732">Signal</keyword>
<evidence type="ECO:0000313" key="12">
    <source>
        <dbReference type="Proteomes" id="UP001367676"/>
    </source>
</evidence>
<proteinExistence type="predicted"/>
<dbReference type="GO" id="GO:0006898">
    <property type="term" value="P:receptor-mediated endocytosis"/>
    <property type="evidence" value="ECO:0007669"/>
    <property type="project" value="TreeGrafter"/>
</dbReference>
<sequence>MAFYSEYDDICQLIIPMNSDDDTKFSWTGVDSDGGMEVTCPDQESGNSYWADPRNWDSTKTNNATPHIERLPCVYESVKFRELSNTFVILPTNPVEIQRFYWSGQTIHSYNFNVSMRDERFLKYFIVSGRKDIWDMIKITPNGCSNQTGCECGTMIHYEETCKILRNECSTSLPCEYPMIPTGHCCEICGCYMNIFFNPDNFVYSKLAMVVKKFFDEKKELNYHLSRQPGDYVQIVIVNADQSDNHDYIYEAYDHLEKLLKSNERKVFYDCILLNALFAFQTALAGKLQDIFKSSFTFVKFENQLDKGEEQSLPPKQLEQENAKHTEPSSSIESELHSESTGSELVDRLAPGESSQRWAMSLSFVGAIRSLLFVPVLGMIANEVCFLRARLPKAGRDARADRLFLVFVVGGSR</sequence>
<keyword evidence="4" id="KW-1003">Cell membrane</keyword>
<keyword evidence="7" id="KW-0653">Protein transport</keyword>
<protein>
    <recommendedName>
        <fullName evidence="2">Protein amnionless</fullName>
    </recommendedName>
</protein>
<evidence type="ECO:0000256" key="5">
    <source>
        <dbReference type="ARBA" id="ARBA00022692"/>
    </source>
</evidence>
<dbReference type="PANTHER" id="PTHR14995">
    <property type="entry name" value="AMNIONLESS"/>
    <property type="match status" value="1"/>
</dbReference>
<feature type="region of interest" description="Disordered" evidence="10">
    <location>
        <begin position="308"/>
        <end position="345"/>
    </location>
</feature>
<gene>
    <name evidence="11" type="ORF">V9T40_002737</name>
</gene>
<keyword evidence="8" id="KW-1133">Transmembrane helix</keyword>
<dbReference type="GO" id="GO:0030139">
    <property type="term" value="C:endocytic vesicle"/>
    <property type="evidence" value="ECO:0007669"/>
    <property type="project" value="TreeGrafter"/>
</dbReference>
<evidence type="ECO:0000256" key="8">
    <source>
        <dbReference type="ARBA" id="ARBA00022989"/>
    </source>
</evidence>
<dbReference type="GO" id="GO:0015031">
    <property type="term" value="P:protein transport"/>
    <property type="evidence" value="ECO:0007669"/>
    <property type="project" value="UniProtKB-KW"/>
</dbReference>
<comment type="caution">
    <text evidence="11">The sequence shown here is derived from an EMBL/GenBank/DDBJ whole genome shotgun (WGS) entry which is preliminary data.</text>
</comment>
<dbReference type="Pfam" id="PF14828">
    <property type="entry name" value="Amnionless"/>
    <property type="match status" value="1"/>
</dbReference>
<keyword evidence="3" id="KW-0813">Transport</keyword>
<evidence type="ECO:0000256" key="9">
    <source>
        <dbReference type="ARBA" id="ARBA00023136"/>
    </source>
</evidence>
<evidence type="ECO:0000256" key="7">
    <source>
        <dbReference type="ARBA" id="ARBA00022927"/>
    </source>
</evidence>
<reference evidence="11 12" key="1">
    <citation type="submission" date="2024-03" db="EMBL/GenBank/DDBJ databases">
        <title>Adaptation during the transition from Ophiocordyceps entomopathogen to insect associate is accompanied by gene loss and intensified selection.</title>
        <authorList>
            <person name="Ward C.M."/>
            <person name="Onetto C.A."/>
            <person name="Borneman A.R."/>
        </authorList>
    </citation>
    <scope>NUCLEOTIDE SEQUENCE [LARGE SCALE GENOMIC DNA]</scope>
    <source>
        <strain evidence="11">AWRI1</strain>
        <tissue evidence="11">Single Adult Female</tissue>
    </source>
</reference>
<organism evidence="11 12">
    <name type="scientific">Parthenolecanium corni</name>
    <dbReference type="NCBI Taxonomy" id="536013"/>
    <lineage>
        <taxon>Eukaryota</taxon>
        <taxon>Metazoa</taxon>
        <taxon>Ecdysozoa</taxon>
        <taxon>Arthropoda</taxon>
        <taxon>Hexapoda</taxon>
        <taxon>Insecta</taxon>
        <taxon>Pterygota</taxon>
        <taxon>Neoptera</taxon>
        <taxon>Paraneoptera</taxon>
        <taxon>Hemiptera</taxon>
        <taxon>Sternorrhyncha</taxon>
        <taxon>Coccoidea</taxon>
        <taxon>Coccidae</taxon>
        <taxon>Parthenolecanium</taxon>
    </lineage>
</organism>
<evidence type="ECO:0000256" key="1">
    <source>
        <dbReference type="ARBA" id="ARBA00004251"/>
    </source>
</evidence>
<dbReference type="GO" id="GO:0016324">
    <property type="term" value="C:apical plasma membrane"/>
    <property type="evidence" value="ECO:0007669"/>
    <property type="project" value="TreeGrafter"/>
</dbReference>
<evidence type="ECO:0000256" key="6">
    <source>
        <dbReference type="ARBA" id="ARBA00022729"/>
    </source>
</evidence>
<dbReference type="AlphaFoldDB" id="A0AAN9Y4H4"/>
<evidence type="ECO:0000256" key="3">
    <source>
        <dbReference type="ARBA" id="ARBA00022448"/>
    </source>
</evidence>
<keyword evidence="9" id="KW-0472">Membrane</keyword>
<accession>A0AAN9Y4H4</accession>
<dbReference type="InterPro" id="IPR026112">
    <property type="entry name" value="AMN"/>
</dbReference>
<dbReference type="Proteomes" id="UP001367676">
    <property type="component" value="Unassembled WGS sequence"/>
</dbReference>
<evidence type="ECO:0000256" key="2">
    <source>
        <dbReference type="ARBA" id="ARBA00021200"/>
    </source>
</evidence>
<keyword evidence="5" id="KW-0812">Transmembrane</keyword>
<name>A0AAN9Y4H4_9HEMI</name>
<evidence type="ECO:0000256" key="10">
    <source>
        <dbReference type="SAM" id="MobiDB-lite"/>
    </source>
</evidence>
<evidence type="ECO:0000313" key="11">
    <source>
        <dbReference type="EMBL" id="KAK7591124.1"/>
    </source>
</evidence>
<comment type="subcellular location">
    <subcellularLocation>
        <location evidence="1">Cell membrane</location>
        <topology evidence="1">Single-pass type I membrane protein</topology>
    </subcellularLocation>
</comment>
<dbReference type="PANTHER" id="PTHR14995:SF2">
    <property type="entry name" value="PROTEIN AMNIONLESS"/>
    <property type="match status" value="1"/>
</dbReference>
<feature type="compositionally biased region" description="Basic and acidic residues" evidence="10">
    <location>
        <begin position="318"/>
        <end position="327"/>
    </location>
</feature>
<dbReference type="EMBL" id="JBBCAQ010000022">
    <property type="protein sequence ID" value="KAK7591124.1"/>
    <property type="molecule type" value="Genomic_DNA"/>
</dbReference>
<keyword evidence="12" id="KW-1185">Reference proteome</keyword>